<dbReference type="OMA" id="NANPHEG"/>
<evidence type="ECO:0000313" key="9">
    <source>
        <dbReference type="RefSeq" id="XP_013078091.1"/>
    </source>
</evidence>
<dbReference type="KEGG" id="bgt:106064138"/>
<dbReference type="Pfam" id="PF01369">
    <property type="entry name" value="Sec7"/>
    <property type="match status" value="1"/>
</dbReference>
<reference evidence="3" key="3">
    <citation type="submission" date="2020-05" db="UniProtKB">
        <authorList>
            <consortium name="EnsemblMetazoa"/>
        </authorList>
    </citation>
    <scope>IDENTIFICATION</scope>
    <source>
        <strain evidence="3">BB02</strain>
    </source>
</reference>
<dbReference type="InterPro" id="IPR000904">
    <property type="entry name" value="Sec7_dom"/>
</dbReference>
<dbReference type="GO" id="GO:0005085">
    <property type="term" value="F:guanyl-nucleotide exchange factor activity"/>
    <property type="evidence" value="ECO:0007669"/>
    <property type="project" value="InterPro"/>
</dbReference>
<dbReference type="PROSITE" id="PS50190">
    <property type="entry name" value="SEC7"/>
    <property type="match status" value="1"/>
</dbReference>
<feature type="domain" description="F-box" evidence="1">
    <location>
        <begin position="46"/>
        <end position="89"/>
    </location>
</feature>
<dbReference type="SMART" id="SM00222">
    <property type="entry name" value="Sec7"/>
    <property type="match status" value="1"/>
</dbReference>
<gene>
    <name evidence="3" type="primary">106064138</name>
    <name evidence="7 8 9 10 11" type="synonym">LOC106064138</name>
</gene>
<evidence type="ECO:0000313" key="4">
    <source>
        <dbReference type="EnsemblMetazoa" id="BGLB006526-PD"/>
    </source>
</evidence>
<feature type="domain" description="SEC7" evidence="2">
    <location>
        <begin position="106"/>
        <end position="286"/>
    </location>
</feature>
<dbReference type="AlphaFoldDB" id="A0A2C9JQU9"/>
<dbReference type="RefSeq" id="XP_013078091.1">
    <property type="nucleotide sequence ID" value="XM_013222637.2"/>
</dbReference>
<reference evidence="4" key="1">
    <citation type="journal article" date="2004" name="J. Parasitol.">
        <title>The mitochondrial genome of Biomphalaria glabrata (Gastropoda: Basommatophora), intermediate host of Schistosoma mansoni.</title>
        <authorList>
            <person name="DeJong R.J."/>
            <person name="Emery A.M."/>
            <person name="Adema C.M."/>
        </authorList>
    </citation>
    <scope>NUCLEOTIDE SEQUENCE</scope>
    <source>
        <strain evidence="4">BB02</strain>
    </source>
</reference>
<dbReference type="InterPro" id="IPR001810">
    <property type="entry name" value="F-box_dom"/>
</dbReference>
<dbReference type="Gene3D" id="1.20.1280.50">
    <property type="match status" value="1"/>
</dbReference>
<evidence type="ECO:0000313" key="11">
    <source>
        <dbReference type="RefSeq" id="XP_055894084.1"/>
    </source>
</evidence>
<dbReference type="Pfam" id="PF12937">
    <property type="entry name" value="F-box-like"/>
    <property type="match status" value="1"/>
</dbReference>
<dbReference type="EnsemblMetazoa" id="BGLB006526-RD">
    <property type="protein sequence ID" value="BGLB006526-PD"/>
    <property type="gene ID" value="BGLB006526"/>
</dbReference>
<dbReference type="RefSeq" id="XP_013078090.1">
    <property type="nucleotide sequence ID" value="XM_013222636.2"/>
</dbReference>
<keyword evidence="6" id="KW-1185">Reference proteome</keyword>
<accession>A0A2C9JQU9</accession>
<dbReference type="EnsemblMetazoa" id="BGLB006526-RE">
    <property type="protein sequence ID" value="BGLB006526-PE"/>
    <property type="gene ID" value="BGLB006526"/>
</dbReference>
<reference evidence="7 8" key="4">
    <citation type="submission" date="2025-04" db="UniProtKB">
        <authorList>
            <consortium name="RefSeq"/>
        </authorList>
    </citation>
    <scope>IDENTIFICATION</scope>
</reference>
<sequence length="299" mass="34445">MGQVIRRLQEVGIRPQDFLGIPITDYARWDDRSITTAPEMNTIDRFPDLDELPPEISLEVLSHLDATDLCLASCVWSHLANDEFLWQGLCRSCWGSVTIYNRTRQDDFSFKQLFMLLDEASLTFNTDPFAGINYLTSKNILDDKPLEIAKFLHTTKRLWPSKKLEFVQKRPDVLERLVQLQNFQNQFLPNALRKFFKEVSAPRERGDTLTFMIENFSQRFCACNPKLGLSKDAVFVLCFSLIMLSVDLCSPHVKNKMSKREFIKNTCQAVSELSRDLAGHMYDNIYLAGHVAPKDFSNS</sequence>
<dbReference type="EnsemblMetazoa" id="BGLB006526-RC">
    <property type="protein sequence ID" value="BGLB006526-PC"/>
    <property type="gene ID" value="BGLB006526"/>
</dbReference>
<evidence type="ECO:0000313" key="5">
    <source>
        <dbReference type="Proteomes" id="UP000076420"/>
    </source>
</evidence>
<name>A0A2C9JQU9_BIOGL</name>
<dbReference type="CDD" id="cd22088">
    <property type="entry name" value="F-box_FBXO8"/>
    <property type="match status" value="1"/>
</dbReference>
<dbReference type="VEuPathDB" id="VectorBase:BGLB006526"/>
<dbReference type="RefSeq" id="XP_055894084.1">
    <property type="nucleotide sequence ID" value="XM_056038109.1"/>
</dbReference>
<dbReference type="SUPFAM" id="SSF48425">
    <property type="entry name" value="Sec7 domain"/>
    <property type="match status" value="1"/>
</dbReference>
<reference evidence="4" key="2">
    <citation type="submission" date="2013-03" db="EMBL/GenBank/DDBJ databases">
        <title>Sequence assembly of the Biomphalaria glabrata genome version 4.3.</title>
        <authorList>
            <person name="Warren W."/>
            <person name="Wilson R.K."/>
            <person name="Hillier L.W."/>
            <person name="Minx P."/>
        </authorList>
    </citation>
    <scope>NUCLEOTIDE SEQUENCE</scope>
    <source>
        <strain evidence="4">BB02</strain>
    </source>
</reference>
<evidence type="ECO:0000313" key="10">
    <source>
        <dbReference type="RefSeq" id="XP_013078092.1"/>
    </source>
</evidence>
<dbReference type="STRING" id="6526.A0A2C9JQU9"/>
<dbReference type="SUPFAM" id="SSF81383">
    <property type="entry name" value="F-box domain"/>
    <property type="match status" value="1"/>
</dbReference>
<dbReference type="EnsemblMetazoa" id="BGLB006526-RB">
    <property type="protein sequence ID" value="BGLB006526-PB"/>
    <property type="gene ID" value="BGLB006526"/>
</dbReference>
<dbReference type="VEuPathDB" id="VectorBase:BGLAX_035874"/>
<dbReference type="RefSeq" id="XP_013078092.1">
    <property type="nucleotide sequence ID" value="XM_013222638.2"/>
</dbReference>
<evidence type="ECO:0000313" key="3">
    <source>
        <dbReference type="EnsemblMetazoa" id="BGLB006526-PC"/>
    </source>
</evidence>
<dbReference type="GO" id="GO:0032012">
    <property type="term" value="P:regulation of ARF protein signal transduction"/>
    <property type="evidence" value="ECO:0007669"/>
    <property type="project" value="InterPro"/>
</dbReference>
<dbReference type="PANTHER" id="PTHR10663">
    <property type="entry name" value="GUANYL-NUCLEOTIDE EXCHANGE FACTOR"/>
    <property type="match status" value="1"/>
</dbReference>
<organism evidence="3 5">
    <name type="scientific">Biomphalaria glabrata</name>
    <name type="common">Bloodfluke planorb</name>
    <name type="synonym">Freshwater snail</name>
    <dbReference type="NCBI Taxonomy" id="6526"/>
    <lineage>
        <taxon>Eukaryota</taxon>
        <taxon>Metazoa</taxon>
        <taxon>Spiralia</taxon>
        <taxon>Lophotrochozoa</taxon>
        <taxon>Mollusca</taxon>
        <taxon>Gastropoda</taxon>
        <taxon>Heterobranchia</taxon>
        <taxon>Euthyneura</taxon>
        <taxon>Panpulmonata</taxon>
        <taxon>Hygrophila</taxon>
        <taxon>Lymnaeoidea</taxon>
        <taxon>Planorbidae</taxon>
        <taxon>Biomphalaria</taxon>
    </lineage>
</organism>
<evidence type="ECO:0000313" key="7">
    <source>
        <dbReference type="RefSeq" id="XP_013078089.1"/>
    </source>
</evidence>
<dbReference type="CDD" id="cd00171">
    <property type="entry name" value="Sec7"/>
    <property type="match status" value="1"/>
</dbReference>
<dbReference type="InterPro" id="IPR023394">
    <property type="entry name" value="Sec7_C_sf"/>
</dbReference>
<dbReference type="InterPro" id="IPR048003">
    <property type="entry name" value="FBXO8_F-box"/>
</dbReference>
<dbReference type="RefSeq" id="XP_013078089.1">
    <property type="nucleotide sequence ID" value="XM_013222635.2"/>
</dbReference>
<dbReference type="InterPro" id="IPR035999">
    <property type="entry name" value="Sec7_dom_sf"/>
</dbReference>
<dbReference type="Gene3D" id="1.10.220.20">
    <property type="match status" value="1"/>
</dbReference>
<evidence type="ECO:0000259" key="1">
    <source>
        <dbReference type="PROSITE" id="PS50181"/>
    </source>
</evidence>
<evidence type="ECO:0000313" key="8">
    <source>
        <dbReference type="RefSeq" id="XP_013078090.1"/>
    </source>
</evidence>
<dbReference type="PANTHER" id="PTHR10663:SF372">
    <property type="entry name" value="F-BOX ONLY PROTEIN 8"/>
    <property type="match status" value="1"/>
</dbReference>
<proteinExistence type="predicted"/>
<protein>
    <submittedName>
        <fullName evidence="7 8">F-box only protein 8-like</fullName>
    </submittedName>
</protein>
<evidence type="ECO:0000259" key="2">
    <source>
        <dbReference type="PROSITE" id="PS50190"/>
    </source>
</evidence>
<dbReference type="OrthoDB" id="430364at2759"/>
<dbReference type="Proteomes" id="UP001165740">
    <property type="component" value="Chromosome 8"/>
</dbReference>
<dbReference type="Proteomes" id="UP000076420">
    <property type="component" value="Unassembled WGS sequence"/>
</dbReference>
<evidence type="ECO:0000313" key="6">
    <source>
        <dbReference type="Proteomes" id="UP001165740"/>
    </source>
</evidence>
<dbReference type="Gene3D" id="1.10.1000.11">
    <property type="entry name" value="Arf Nucleotide-binding Site Opener,domain 2"/>
    <property type="match status" value="1"/>
</dbReference>
<dbReference type="InterPro" id="IPR036047">
    <property type="entry name" value="F-box-like_dom_sf"/>
</dbReference>
<dbReference type="PROSITE" id="PS50181">
    <property type="entry name" value="FBOX"/>
    <property type="match status" value="1"/>
</dbReference>
<dbReference type="GeneID" id="106064138"/>